<comment type="caution">
    <text evidence="2">The sequence shown here is derived from an EMBL/GenBank/DDBJ whole genome shotgun (WGS) entry which is preliminary data.</text>
</comment>
<keyword evidence="1" id="KW-1133">Transmembrane helix</keyword>
<evidence type="ECO:0000256" key="1">
    <source>
        <dbReference type="SAM" id="Phobius"/>
    </source>
</evidence>
<dbReference type="EMBL" id="BJVI01000046">
    <property type="protein sequence ID" value="GEL19779.1"/>
    <property type="molecule type" value="Genomic_DNA"/>
</dbReference>
<dbReference type="Proteomes" id="UP000321328">
    <property type="component" value="Unassembled WGS sequence"/>
</dbReference>
<organism evidence="2 3">
    <name type="scientific">Pseudonocardia asaccharolytica DSM 44247 = NBRC 16224</name>
    <dbReference type="NCBI Taxonomy" id="1123024"/>
    <lineage>
        <taxon>Bacteria</taxon>
        <taxon>Bacillati</taxon>
        <taxon>Actinomycetota</taxon>
        <taxon>Actinomycetes</taxon>
        <taxon>Pseudonocardiales</taxon>
        <taxon>Pseudonocardiaceae</taxon>
        <taxon>Pseudonocardia</taxon>
    </lineage>
</organism>
<dbReference type="Pfam" id="PF11139">
    <property type="entry name" value="SfLAP"/>
    <property type="match status" value="1"/>
</dbReference>
<dbReference type="RefSeq" id="WP_028931733.1">
    <property type="nucleotide sequence ID" value="NZ_AUII01000036.1"/>
</dbReference>
<feature type="transmembrane region" description="Helical" evidence="1">
    <location>
        <begin position="72"/>
        <end position="94"/>
    </location>
</feature>
<keyword evidence="3" id="KW-1185">Reference proteome</keyword>
<accession>A0A511D4Q3</accession>
<keyword evidence="1" id="KW-0472">Membrane</keyword>
<reference evidence="2 3" key="1">
    <citation type="submission" date="2019-07" db="EMBL/GenBank/DDBJ databases">
        <title>Whole genome shotgun sequence of Pseudonocardia asaccharolytica NBRC 16224.</title>
        <authorList>
            <person name="Hosoyama A."/>
            <person name="Uohara A."/>
            <person name="Ohji S."/>
            <person name="Ichikawa N."/>
        </authorList>
    </citation>
    <scope>NUCLEOTIDE SEQUENCE [LARGE SCALE GENOMIC DNA]</scope>
    <source>
        <strain evidence="2 3">NBRC 16224</strain>
    </source>
</reference>
<evidence type="ECO:0000313" key="3">
    <source>
        <dbReference type="Proteomes" id="UP000321328"/>
    </source>
</evidence>
<feature type="transmembrane region" description="Helical" evidence="1">
    <location>
        <begin position="115"/>
        <end position="136"/>
    </location>
</feature>
<sequence>MSIEALVLALTAVIRPTTVGAVFAMLRARHPQRLLMGFLLAGLAVSLAVGILVVVTLQGLTSSGPLAATRPVLDIALGAGALAYAVGTWTGALPRRRVGEPSGSAMWMRRRLQDLRPSGAAMAGVLTHLPGLVYLAALNAIASSATGTADGIVQVVVYNAIWFSLPIVALVLSVHRPNVSQDLLDRTATWSRRHRRVLVTVFFGALGGYLVVTGVVG</sequence>
<dbReference type="InterPro" id="IPR021315">
    <property type="entry name" value="Gap/Sap"/>
</dbReference>
<proteinExistence type="predicted"/>
<feature type="transmembrane region" description="Helical" evidence="1">
    <location>
        <begin position="38"/>
        <end position="60"/>
    </location>
</feature>
<feature type="transmembrane region" description="Helical" evidence="1">
    <location>
        <begin position="156"/>
        <end position="175"/>
    </location>
</feature>
<evidence type="ECO:0008006" key="4">
    <source>
        <dbReference type="Google" id="ProtNLM"/>
    </source>
</evidence>
<feature type="transmembrane region" description="Helical" evidence="1">
    <location>
        <begin position="6"/>
        <end position="26"/>
    </location>
</feature>
<dbReference type="OrthoDB" id="3573818at2"/>
<evidence type="ECO:0000313" key="2">
    <source>
        <dbReference type="EMBL" id="GEL19779.1"/>
    </source>
</evidence>
<protein>
    <recommendedName>
        <fullName evidence="4">GAP family protein</fullName>
    </recommendedName>
</protein>
<feature type="transmembrane region" description="Helical" evidence="1">
    <location>
        <begin position="196"/>
        <end position="216"/>
    </location>
</feature>
<dbReference type="STRING" id="1123024.GCA_000423625_04534"/>
<dbReference type="AlphaFoldDB" id="A0A511D4Q3"/>
<name>A0A511D4Q3_9PSEU</name>
<keyword evidence="1" id="KW-0812">Transmembrane</keyword>
<gene>
    <name evidence="2" type="ORF">PA7_36160</name>
</gene>